<dbReference type="EMBL" id="JAAOMA010000070">
    <property type="protein sequence ID" value="NHR08572.1"/>
    <property type="molecule type" value="Genomic_DNA"/>
</dbReference>
<organism evidence="2 3">
    <name type="scientific">Chromobacterium fluminis</name>
    <dbReference type="NCBI Taxonomy" id="3044269"/>
    <lineage>
        <taxon>Bacteria</taxon>
        <taxon>Pseudomonadati</taxon>
        <taxon>Pseudomonadota</taxon>
        <taxon>Betaproteobacteria</taxon>
        <taxon>Neisseriales</taxon>
        <taxon>Chromobacteriaceae</taxon>
        <taxon>Chromobacterium</taxon>
    </lineage>
</organism>
<protein>
    <submittedName>
        <fullName evidence="2">Uncharacterized protein</fullName>
    </submittedName>
</protein>
<keyword evidence="3" id="KW-1185">Reference proteome</keyword>
<comment type="caution">
    <text evidence="2">The sequence shown here is derived from an EMBL/GenBank/DDBJ whole genome shotgun (WGS) entry which is preliminary data.</text>
</comment>
<gene>
    <name evidence="2" type="ORF">HA052_25610</name>
</gene>
<name>A0ABX0L9T0_9NEIS</name>
<dbReference type="Proteomes" id="UP001515641">
    <property type="component" value="Unassembled WGS sequence"/>
</dbReference>
<sequence>MTENQIKHVAALIKAWPQSAPPTWNDVVALVEQELRHRWTRQALQAHSAIKQAYDDQKIAYRAQRKTGKKPVVRPPHEIVLAQTIERLKKENAELRETLRHYDELLIRHVANAIRYGITHEKLEQPIIAPFRQQTDQRQNNQKRK</sequence>
<evidence type="ECO:0000313" key="3">
    <source>
        <dbReference type="Proteomes" id="UP001515641"/>
    </source>
</evidence>
<feature type="coiled-coil region" evidence="1">
    <location>
        <begin position="78"/>
        <end position="108"/>
    </location>
</feature>
<dbReference type="RefSeq" id="WP_166454202.1">
    <property type="nucleotide sequence ID" value="NZ_JAAOMA010000070.1"/>
</dbReference>
<proteinExistence type="predicted"/>
<keyword evidence="1" id="KW-0175">Coiled coil</keyword>
<accession>A0ABX0L9T0</accession>
<evidence type="ECO:0000313" key="2">
    <source>
        <dbReference type="EMBL" id="NHR08572.1"/>
    </source>
</evidence>
<reference evidence="2 3" key="1">
    <citation type="submission" date="2020-03" db="EMBL/GenBank/DDBJ databases">
        <title>Draft genome sequence of environmentally isolated cultures.</title>
        <authorList>
            <person name="Wilson H.S."/>
            <person name="De Leon M.E."/>
        </authorList>
    </citation>
    <scope>NUCLEOTIDE SEQUENCE [LARGE SCALE GENOMIC DNA]</scope>
    <source>
        <strain evidence="2 3">HSC-31F16</strain>
    </source>
</reference>
<evidence type="ECO:0000256" key="1">
    <source>
        <dbReference type="SAM" id="Coils"/>
    </source>
</evidence>